<dbReference type="InterPro" id="IPR025260">
    <property type="entry name" value="CHD1-like_C"/>
</dbReference>
<dbReference type="EMBL" id="JASSZA010000006">
    <property type="protein sequence ID" value="KAK2107551.1"/>
    <property type="molecule type" value="Genomic_DNA"/>
</dbReference>
<dbReference type="PANTHER" id="PTHR21765:SF1">
    <property type="entry name" value="CHD1 HELICAL C-TERMINAL DOMAIN CONTAINING PROTEIN 1"/>
    <property type="match status" value="1"/>
</dbReference>
<accession>A0ABQ9VE50</accession>
<dbReference type="InterPro" id="IPR039880">
    <property type="entry name" value="CHCT1-like"/>
</dbReference>
<dbReference type="PANTHER" id="PTHR21765">
    <property type="entry name" value="SIMILAR TO CHROMODOMAIN-HELICASE-DNA-BINDING PROTEIN 1 (CHD-1)"/>
    <property type="match status" value="1"/>
</dbReference>
<sequence length="59" mass="7016">CKERMRPVKKALKQLDKPDKGLNVQEQLEHTRNCLLKIGDRIAECLKAYSDQEHIKLWR</sequence>
<protein>
    <submittedName>
        <fullName evidence="4">Choline dehydrogenase 2</fullName>
    </submittedName>
</protein>
<name>A0ABQ9VE50_SAGOE</name>
<reference evidence="4 5" key="1">
    <citation type="submission" date="2023-05" db="EMBL/GenBank/DDBJ databases">
        <title>B98-5 Cell Line De Novo Hybrid Assembly: An Optical Mapping Approach.</title>
        <authorList>
            <person name="Kananen K."/>
            <person name="Auerbach J.A."/>
            <person name="Kautto E."/>
            <person name="Blachly J.S."/>
        </authorList>
    </citation>
    <scope>NUCLEOTIDE SEQUENCE [LARGE SCALE GENOMIC DNA]</scope>
    <source>
        <strain evidence="4">B95-8</strain>
        <tissue evidence="4">Cell line</tissue>
    </source>
</reference>
<dbReference type="Pfam" id="PF13907">
    <property type="entry name" value="CHD1-like_C"/>
    <property type="match status" value="1"/>
</dbReference>
<evidence type="ECO:0000256" key="1">
    <source>
        <dbReference type="ARBA" id="ARBA00004123"/>
    </source>
</evidence>
<evidence type="ECO:0000313" key="4">
    <source>
        <dbReference type="EMBL" id="KAK2107551.1"/>
    </source>
</evidence>
<gene>
    <name evidence="4" type="primary">CHD2_9</name>
    <name evidence="4" type="ORF">P7K49_012716</name>
</gene>
<dbReference type="Proteomes" id="UP001266305">
    <property type="component" value="Unassembled WGS sequence"/>
</dbReference>
<dbReference type="SMART" id="SM01176">
    <property type="entry name" value="DUF4208"/>
    <property type="match status" value="1"/>
</dbReference>
<evidence type="ECO:0000259" key="3">
    <source>
        <dbReference type="SMART" id="SM01176"/>
    </source>
</evidence>
<feature type="non-terminal residue" evidence="4">
    <location>
        <position position="59"/>
    </location>
</feature>
<feature type="non-terminal residue" evidence="4">
    <location>
        <position position="1"/>
    </location>
</feature>
<evidence type="ECO:0000313" key="5">
    <source>
        <dbReference type="Proteomes" id="UP001266305"/>
    </source>
</evidence>
<feature type="domain" description="Chromodomain-helicase-DNA-binding protein 1-like C-terminal" evidence="3">
    <location>
        <begin position="1"/>
        <end position="59"/>
    </location>
</feature>
<keyword evidence="2" id="KW-0539">Nucleus</keyword>
<evidence type="ECO:0000256" key="2">
    <source>
        <dbReference type="ARBA" id="ARBA00023242"/>
    </source>
</evidence>
<comment type="subcellular location">
    <subcellularLocation>
        <location evidence="1">Nucleus</location>
    </subcellularLocation>
</comment>
<keyword evidence="5" id="KW-1185">Reference proteome</keyword>
<comment type="caution">
    <text evidence="4">The sequence shown here is derived from an EMBL/GenBank/DDBJ whole genome shotgun (WGS) entry which is preliminary data.</text>
</comment>
<proteinExistence type="predicted"/>
<organism evidence="4 5">
    <name type="scientific">Saguinus oedipus</name>
    <name type="common">Cotton-top tamarin</name>
    <name type="synonym">Oedipomidas oedipus</name>
    <dbReference type="NCBI Taxonomy" id="9490"/>
    <lineage>
        <taxon>Eukaryota</taxon>
        <taxon>Metazoa</taxon>
        <taxon>Chordata</taxon>
        <taxon>Craniata</taxon>
        <taxon>Vertebrata</taxon>
        <taxon>Euteleostomi</taxon>
        <taxon>Mammalia</taxon>
        <taxon>Eutheria</taxon>
        <taxon>Euarchontoglires</taxon>
        <taxon>Primates</taxon>
        <taxon>Haplorrhini</taxon>
        <taxon>Platyrrhini</taxon>
        <taxon>Cebidae</taxon>
        <taxon>Callitrichinae</taxon>
        <taxon>Saguinus</taxon>
    </lineage>
</organism>